<dbReference type="EnsemblPlants" id="OMERI04G21190.4">
    <property type="protein sequence ID" value="OMERI04G21190.4"/>
    <property type="gene ID" value="OMERI04G21190"/>
</dbReference>
<evidence type="ECO:0000313" key="1">
    <source>
        <dbReference type="EnsemblPlants" id="OMERI04G21190.4"/>
    </source>
</evidence>
<keyword evidence="2" id="KW-1185">Reference proteome</keyword>
<reference evidence="1" key="2">
    <citation type="submission" date="2018-05" db="EMBL/GenBank/DDBJ databases">
        <title>OmerRS3 (Oryza meridionalis Reference Sequence Version 3).</title>
        <authorList>
            <person name="Zhang J."/>
            <person name="Kudrna D."/>
            <person name="Lee S."/>
            <person name="Talag J."/>
            <person name="Welchert J."/>
            <person name="Wing R.A."/>
        </authorList>
    </citation>
    <scope>NUCLEOTIDE SEQUENCE [LARGE SCALE GENOMIC DNA]</scope>
    <source>
        <strain evidence="1">OR44</strain>
    </source>
</reference>
<proteinExistence type="predicted"/>
<dbReference type="EnsemblPlants" id="OMERI04G21190.5">
    <property type="protein sequence ID" value="OMERI04G21190.5"/>
    <property type="gene ID" value="OMERI04G21190"/>
</dbReference>
<dbReference type="Gramene" id="OMERI04G21190.5">
    <property type="protein sequence ID" value="OMERI04G21190.5"/>
    <property type="gene ID" value="OMERI04G21190"/>
</dbReference>
<organism evidence="1">
    <name type="scientific">Oryza meridionalis</name>
    <dbReference type="NCBI Taxonomy" id="40149"/>
    <lineage>
        <taxon>Eukaryota</taxon>
        <taxon>Viridiplantae</taxon>
        <taxon>Streptophyta</taxon>
        <taxon>Embryophyta</taxon>
        <taxon>Tracheophyta</taxon>
        <taxon>Spermatophyta</taxon>
        <taxon>Magnoliopsida</taxon>
        <taxon>Liliopsida</taxon>
        <taxon>Poales</taxon>
        <taxon>Poaceae</taxon>
        <taxon>BOP clade</taxon>
        <taxon>Oryzoideae</taxon>
        <taxon>Oryzeae</taxon>
        <taxon>Oryzinae</taxon>
        <taxon>Oryza</taxon>
    </lineage>
</organism>
<sequence>MNMISDIYS</sequence>
<dbReference type="Gramene" id="OMERI04G21190.4">
    <property type="protein sequence ID" value="OMERI04G21190.4"/>
    <property type="gene ID" value="OMERI04G21190"/>
</dbReference>
<name>A0A0G2KBP0_9ORYZ</name>
<accession>A0A0G2KBP0</accession>
<evidence type="ECO:0000313" key="2">
    <source>
        <dbReference type="Proteomes" id="UP000008021"/>
    </source>
</evidence>
<dbReference type="Proteomes" id="UP000008021">
    <property type="component" value="Chromosome 4"/>
</dbReference>
<protein>
    <submittedName>
        <fullName evidence="1">Uncharacterized protein</fullName>
    </submittedName>
</protein>
<reference evidence="1" key="1">
    <citation type="submission" date="2015-06" db="UniProtKB">
        <authorList>
            <consortium name="EnsemblPlants"/>
        </authorList>
    </citation>
    <scope>IDENTIFICATION</scope>
</reference>